<proteinExistence type="inferred from homology"/>
<dbReference type="GO" id="GO:0000049">
    <property type="term" value="F:tRNA binding"/>
    <property type="evidence" value="ECO:0007669"/>
    <property type="project" value="TreeGrafter"/>
</dbReference>
<comment type="similarity">
    <text evidence="4">Belongs to the ELP5 family.</text>
</comment>
<dbReference type="GeneID" id="37001293"/>
<dbReference type="InterPro" id="IPR027417">
    <property type="entry name" value="P-loop_NTPase"/>
</dbReference>
<dbReference type="VEuPathDB" id="FungiDB:CXQ87_001293"/>
<comment type="caution">
    <text evidence="9">The sequence shown here is derived from an EMBL/GenBank/DDBJ whole genome shotgun (WGS) entry which is preliminary data.</text>
</comment>
<keyword evidence="6" id="KW-0963">Cytoplasm</keyword>
<protein>
    <recommendedName>
        <fullName evidence="5">Elongator complex protein 5</fullName>
    </recommendedName>
</protein>
<keyword evidence="7" id="KW-0819">tRNA processing</keyword>
<evidence type="ECO:0000313" key="9">
    <source>
        <dbReference type="EMBL" id="PVH18368.1"/>
    </source>
</evidence>
<evidence type="ECO:0000256" key="3">
    <source>
        <dbReference type="ARBA" id="ARBA00005043"/>
    </source>
</evidence>
<reference evidence="9 10" key="1">
    <citation type="submission" date="2017-12" db="EMBL/GenBank/DDBJ databases">
        <title>Genome Sequence of the Amphotericin B-resistant Candida duobushaemulonii strain, B09383.</title>
        <authorList>
            <person name="Chow N.A."/>
            <person name="Gade L."/>
            <person name="Batra D."/>
            <person name="Rowe L.A."/>
            <person name="Loparev V.N."/>
            <person name="Litvintseva A.P."/>
        </authorList>
    </citation>
    <scope>NUCLEOTIDE SEQUENCE [LARGE SCALE GENOMIC DNA]</scope>
    <source>
        <strain evidence="9 10">B09383</strain>
    </source>
</reference>
<evidence type="ECO:0000313" key="10">
    <source>
        <dbReference type="Proteomes" id="UP000244406"/>
    </source>
</evidence>
<evidence type="ECO:0000256" key="6">
    <source>
        <dbReference type="ARBA" id="ARBA00022490"/>
    </source>
</evidence>
<dbReference type="InterPro" id="IPR019519">
    <property type="entry name" value="Elp5"/>
</dbReference>
<dbReference type="PANTHER" id="PTHR15641:SF1">
    <property type="entry name" value="ELONGATOR COMPLEX PROTEIN 5"/>
    <property type="match status" value="1"/>
</dbReference>
<evidence type="ECO:0000256" key="4">
    <source>
        <dbReference type="ARBA" id="ARBA00009567"/>
    </source>
</evidence>
<dbReference type="GO" id="GO:0002098">
    <property type="term" value="P:tRNA wobble uridine modification"/>
    <property type="evidence" value="ECO:0007669"/>
    <property type="project" value="InterPro"/>
</dbReference>
<keyword evidence="8" id="KW-0539">Nucleus</keyword>
<accession>A0A2V1AKH7</accession>
<evidence type="ECO:0000256" key="2">
    <source>
        <dbReference type="ARBA" id="ARBA00004496"/>
    </source>
</evidence>
<dbReference type="PANTHER" id="PTHR15641">
    <property type="entry name" value="ELONGATOR COMPLEX PROTEIN 5"/>
    <property type="match status" value="1"/>
</dbReference>
<dbReference type="GO" id="GO:0033588">
    <property type="term" value="C:elongator holoenzyme complex"/>
    <property type="evidence" value="ECO:0007669"/>
    <property type="project" value="InterPro"/>
</dbReference>
<dbReference type="GO" id="GO:0005634">
    <property type="term" value="C:nucleus"/>
    <property type="evidence" value="ECO:0007669"/>
    <property type="project" value="UniProtKB-SubCell"/>
</dbReference>
<evidence type="ECO:0000256" key="8">
    <source>
        <dbReference type="ARBA" id="ARBA00023242"/>
    </source>
</evidence>
<dbReference type="EMBL" id="PKFP01000008">
    <property type="protein sequence ID" value="PVH18368.1"/>
    <property type="molecule type" value="Genomic_DNA"/>
</dbReference>
<organism evidence="9 10">
    <name type="scientific">Candidozyma duobushaemuli</name>
    <dbReference type="NCBI Taxonomy" id="1231522"/>
    <lineage>
        <taxon>Eukaryota</taxon>
        <taxon>Fungi</taxon>
        <taxon>Dikarya</taxon>
        <taxon>Ascomycota</taxon>
        <taxon>Saccharomycotina</taxon>
        <taxon>Pichiomycetes</taxon>
        <taxon>Metschnikowiaceae</taxon>
        <taxon>Candidozyma</taxon>
    </lineage>
</organism>
<dbReference type="AlphaFoldDB" id="A0A2V1AKH7"/>
<evidence type="ECO:0000256" key="7">
    <source>
        <dbReference type="ARBA" id="ARBA00022694"/>
    </source>
</evidence>
<dbReference type="GO" id="GO:0005829">
    <property type="term" value="C:cytosol"/>
    <property type="evidence" value="ECO:0007669"/>
    <property type="project" value="TreeGrafter"/>
</dbReference>
<gene>
    <name evidence="9" type="ORF">CXQ87_001293</name>
</gene>
<evidence type="ECO:0000256" key="1">
    <source>
        <dbReference type="ARBA" id="ARBA00004123"/>
    </source>
</evidence>
<sequence>MSSQNLNVLLNRHLSLKEISPLSLVIDSLAQSAHPLIQEFVYKSEAPVILLSFESKIKPAWATYFLDCSEASQLSINSFVSEKSNKTRKSLVIIESLNYVPLDEITSFFTNLLRPNNTTLGIFHSNCPQISPENYPPGLTLLNYMASSVFHIEPLKVPDEEELETSLARLIIPPNSYSNSSSFKLNFTNKRKSGKSSLHTFSVNSELHEYELITEASSTEISELFDDLTTFNLNTSNKQKIAKESVELPFMEAQAELGKMGGAIVYQFEKDDDYDEEDPYEDPF</sequence>
<dbReference type="Gene3D" id="3.40.50.300">
    <property type="entry name" value="P-loop containing nucleotide triphosphate hydrolases"/>
    <property type="match status" value="1"/>
</dbReference>
<dbReference type="Pfam" id="PF10483">
    <property type="entry name" value="Elong_Iki1"/>
    <property type="match status" value="1"/>
</dbReference>
<evidence type="ECO:0000256" key="5">
    <source>
        <dbReference type="ARBA" id="ARBA00020264"/>
    </source>
</evidence>
<comment type="pathway">
    <text evidence="3">tRNA modification; 5-methoxycarbonylmethyl-2-thiouridine-tRNA biosynthesis.</text>
</comment>
<dbReference type="RefSeq" id="XP_025339308.1">
    <property type="nucleotide sequence ID" value="XM_025479835.1"/>
</dbReference>
<comment type="subcellular location">
    <subcellularLocation>
        <location evidence="2">Cytoplasm</location>
    </subcellularLocation>
    <subcellularLocation>
        <location evidence="1">Nucleus</location>
    </subcellularLocation>
</comment>
<keyword evidence="10" id="KW-1185">Reference proteome</keyword>
<dbReference type="CDD" id="cd19496">
    <property type="entry name" value="Elp5"/>
    <property type="match status" value="1"/>
</dbReference>
<name>A0A2V1AKH7_9ASCO</name>
<dbReference type="UniPathway" id="UPA00988"/>
<dbReference type="Proteomes" id="UP000244406">
    <property type="component" value="Unassembled WGS sequence"/>
</dbReference>